<dbReference type="EC" id="2.7.7.18" evidence="11"/>
<keyword evidence="7 11" id="KW-0547">Nucleotide-binding</keyword>
<keyword evidence="9 11" id="KW-0520">NAD</keyword>
<evidence type="ECO:0000256" key="3">
    <source>
        <dbReference type="ARBA" id="ARBA00009014"/>
    </source>
</evidence>
<reference evidence="13 14" key="1">
    <citation type="submission" date="2019-03" db="EMBL/GenBank/DDBJ databases">
        <title>Genomic Encyclopedia of Type Strains, Phase IV (KMG-IV): sequencing the most valuable type-strain genomes for metagenomic binning, comparative biology and taxonomic classification.</title>
        <authorList>
            <person name="Goeker M."/>
        </authorList>
    </citation>
    <scope>NUCLEOTIDE SEQUENCE [LARGE SCALE GENOMIC DNA]</scope>
    <source>
        <strain evidence="13 14">DSM 103923</strain>
    </source>
</reference>
<name>A0A4R3JXK5_9PROT</name>
<comment type="function">
    <text evidence="1 11">Catalyzes the reversible adenylation of nicotinate mononucleotide (NaMN) to nicotinic acid adenine dinucleotide (NaAD).</text>
</comment>
<evidence type="ECO:0000256" key="8">
    <source>
        <dbReference type="ARBA" id="ARBA00022840"/>
    </source>
</evidence>
<evidence type="ECO:0000256" key="6">
    <source>
        <dbReference type="ARBA" id="ARBA00022695"/>
    </source>
</evidence>
<evidence type="ECO:0000313" key="13">
    <source>
        <dbReference type="EMBL" id="TCS73262.1"/>
    </source>
</evidence>
<dbReference type="PANTHER" id="PTHR39321">
    <property type="entry name" value="NICOTINATE-NUCLEOTIDE ADENYLYLTRANSFERASE-RELATED"/>
    <property type="match status" value="1"/>
</dbReference>
<evidence type="ECO:0000256" key="11">
    <source>
        <dbReference type="HAMAP-Rule" id="MF_00244"/>
    </source>
</evidence>
<evidence type="ECO:0000256" key="7">
    <source>
        <dbReference type="ARBA" id="ARBA00022741"/>
    </source>
</evidence>
<dbReference type="PANTHER" id="PTHR39321:SF3">
    <property type="entry name" value="PHOSPHOPANTETHEINE ADENYLYLTRANSFERASE"/>
    <property type="match status" value="1"/>
</dbReference>
<dbReference type="Gene3D" id="3.40.50.620">
    <property type="entry name" value="HUPs"/>
    <property type="match status" value="1"/>
</dbReference>
<organism evidence="13 14">
    <name type="scientific">Sulfuritortus calidifontis</name>
    <dbReference type="NCBI Taxonomy" id="1914471"/>
    <lineage>
        <taxon>Bacteria</taxon>
        <taxon>Pseudomonadati</taxon>
        <taxon>Pseudomonadota</taxon>
        <taxon>Betaproteobacteria</taxon>
        <taxon>Nitrosomonadales</taxon>
        <taxon>Thiobacillaceae</taxon>
        <taxon>Sulfuritortus</taxon>
    </lineage>
</organism>
<dbReference type="UniPathway" id="UPA00253">
    <property type="reaction ID" value="UER00332"/>
</dbReference>
<evidence type="ECO:0000256" key="4">
    <source>
        <dbReference type="ARBA" id="ARBA00022642"/>
    </source>
</evidence>
<dbReference type="RefSeq" id="WP_126458317.1">
    <property type="nucleotide sequence ID" value="NZ_AP018721.1"/>
</dbReference>
<keyword evidence="8 11" id="KW-0067">ATP-binding</keyword>
<evidence type="ECO:0000256" key="9">
    <source>
        <dbReference type="ARBA" id="ARBA00023027"/>
    </source>
</evidence>
<proteinExistence type="inferred from homology"/>
<dbReference type="EMBL" id="SLZY01000002">
    <property type="protein sequence ID" value="TCS73262.1"/>
    <property type="molecule type" value="Genomic_DNA"/>
</dbReference>
<evidence type="ECO:0000313" key="14">
    <source>
        <dbReference type="Proteomes" id="UP000295135"/>
    </source>
</evidence>
<dbReference type="InterPro" id="IPR014729">
    <property type="entry name" value="Rossmann-like_a/b/a_fold"/>
</dbReference>
<dbReference type="InterPro" id="IPR004821">
    <property type="entry name" value="Cyt_trans-like"/>
</dbReference>
<dbReference type="NCBIfam" id="NF000839">
    <property type="entry name" value="PRK00071.1-1"/>
    <property type="match status" value="1"/>
</dbReference>
<dbReference type="OrthoDB" id="5295945at2"/>
<evidence type="ECO:0000256" key="5">
    <source>
        <dbReference type="ARBA" id="ARBA00022679"/>
    </source>
</evidence>
<evidence type="ECO:0000256" key="2">
    <source>
        <dbReference type="ARBA" id="ARBA00005019"/>
    </source>
</evidence>
<comment type="catalytic activity">
    <reaction evidence="10 11">
        <text>nicotinate beta-D-ribonucleotide + ATP + H(+) = deamido-NAD(+) + diphosphate</text>
        <dbReference type="Rhea" id="RHEA:22860"/>
        <dbReference type="ChEBI" id="CHEBI:15378"/>
        <dbReference type="ChEBI" id="CHEBI:30616"/>
        <dbReference type="ChEBI" id="CHEBI:33019"/>
        <dbReference type="ChEBI" id="CHEBI:57502"/>
        <dbReference type="ChEBI" id="CHEBI:58437"/>
        <dbReference type="EC" id="2.7.7.18"/>
    </reaction>
</comment>
<protein>
    <recommendedName>
        <fullName evidence="11">Probable nicotinate-nucleotide adenylyltransferase</fullName>
        <ecNumber evidence="11">2.7.7.18</ecNumber>
    </recommendedName>
    <alternativeName>
        <fullName evidence="11">Deamido-NAD(+) diphosphorylase</fullName>
    </alternativeName>
    <alternativeName>
        <fullName evidence="11">Deamido-NAD(+) pyrophosphorylase</fullName>
    </alternativeName>
    <alternativeName>
        <fullName evidence="11">Nicotinate mononucleotide adenylyltransferase</fullName>
        <shortName evidence="11">NaMN adenylyltransferase</shortName>
    </alternativeName>
</protein>
<dbReference type="Pfam" id="PF01467">
    <property type="entry name" value="CTP_transf_like"/>
    <property type="match status" value="1"/>
</dbReference>
<sequence length="216" mass="24249">MKPIGILGGTFDPIHLGHLRLAEDLAEALDIDEVRILPTGMPPHRTPALASSADRLAMASLAIAGNPRFVLDEHEIHKTEPCYMVDTLTALRAELGQEQPLVLFVGGDAFMGLDGWHEWQRLFDLAHLAIAHRPGFPPETWLDRIAPALMTQLLMRRSNDAREFADRPAGRIWLQAVTQMDISSSGIRSRLKAGRSIRYLVPEAVHHYIQHHHLYQ</sequence>
<dbReference type="GO" id="GO:0009435">
    <property type="term" value="P:NAD+ biosynthetic process"/>
    <property type="evidence" value="ECO:0007669"/>
    <property type="project" value="UniProtKB-UniRule"/>
</dbReference>
<keyword evidence="4 11" id="KW-0662">Pyridine nucleotide biosynthesis</keyword>
<gene>
    <name evidence="11" type="primary">nadD</name>
    <name evidence="13" type="ORF">EDC61_10230</name>
</gene>
<keyword evidence="6 11" id="KW-0548">Nucleotidyltransferase</keyword>
<comment type="pathway">
    <text evidence="2 11">Cofactor biosynthesis; NAD(+) biosynthesis; deamido-NAD(+) from nicotinate D-ribonucleotide: step 1/1.</text>
</comment>
<dbReference type="CDD" id="cd02165">
    <property type="entry name" value="NMNAT"/>
    <property type="match status" value="1"/>
</dbReference>
<dbReference type="NCBIfam" id="TIGR00125">
    <property type="entry name" value="cyt_tran_rel"/>
    <property type="match status" value="1"/>
</dbReference>
<feature type="domain" description="Cytidyltransferase-like" evidence="12">
    <location>
        <begin position="6"/>
        <end position="190"/>
    </location>
</feature>
<dbReference type="HAMAP" id="MF_00244">
    <property type="entry name" value="NaMN_adenylyltr"/>
    <property type="match status" value="1"/>
</dbReference>
<evidence type="ECO:0000256" key="10">
    <source>
        <dbReference type="ARBA" id="ARBA00048721"/>
    </source>
</evidence>
<dbReference type="AlphaFoldDB" id="A0A4R3JXK5"/>
<accession>A0A4R3JXK5</accession>
<comment type="caution">
    <text evidence="13">The sequence shown here is derived from an EMBL/GenBank/DDBJ whole genome shotgun (WGS) entry which is preliminary data.</text>
</comment>
<dbReference type="NCBIfam" id="NF000840">
    <property type="entry name" value="PRK00071.1-3"/>
    <property type="match status" value="1"/>
</dbReference>
<dbReference type="NCBIfam" id="TIGR00482">
    <property type="entry name" value="nicotinate (nicotinamide) nucleotide adenylyltransferase"/>
    <property type="match status" value="1"/>
</dbReference>
<dbReference type="Proteomes" id="UP000295135">
    <property type="component" value="Unassembled WGS sequence"/>
</dbReference>
<evidence type="ECO:0000256" key="1">
    <source>
        <dbReference type="ARBA" id="ARBA00002324"/>
    </source>
</evidence>
<dbReference type="GO" id="GO:0005524">
    <property type="term" value="F:ATP binding"/>
    <property type="evidence" value="ECO:0007669"/>
    <property type="project" value="UniProtKB-KW"/>
</dbReference>
<keyword evidence="14" id="KW-1185">Reference proteome</keyword>
<keyword evidence="5 11" id="KW-0808">Transferase</keyword>
<dbReference type="InterPro" id="IPR005248">
    <property type="entry name" value="NadD/NMNAT"/>
</dbReference>
<evidence type="ECO:0000259" key="12">
    <source>
        <dbReference type="Pfam" id="PF01467"/>
    </source>
</evidence>
<dbReference type="SUPFAM" id="SSF52374">
    <property type="entry name" value="Nucleotidylyl transferase"/>
    <property type="match status" value="1"/>
</dbReference>
<dbReference type="GO" id="GO:0004515">
    <property type="term" value="F:nicotinate-nucleotide adenylyltransferase activity"/>
    <property type="evidence" value="ECO:0007669"/>
    <property type="project" value="UniProtKB-UniRule"/>
</dbReference>
<comment type="similarity">
    <text evidence="3 11">Belongs to the NadD family.</text>
</comment>